<feature type="region of interest" description="Disordered" evidence="1">
    <location>
        <begin position="1"/>
        <end position="29"/>
    </location>
</feature>
<protein>
    <submittedName>
        <fullName evidence="2">Uncharacterized protein</fullName>
    </submittedName>
</protein>
<comment type="caution">
    <text evidence="2">The sequence shown here is derived from an EMBL/GenBank/DDBJ whole genome shotgun (WGS) entry which is preliminary data.</text>
</comment>
<dbReference type="AlphaFoldDB" id="A0A4Y9Z1X2"/>
<proteinExistence type="predicted"/>
<gene>
    <name evidence="2" type="ORF">EVG20_g3786</name>
</gene>
<feature type="compositionally biased region" description="Low complexity" evidence="1">
    <location>
        <begin position="1"/>
        <end position="14"/>
    </location>
</feature>
<evidence type="ECO:0000256" key="1">
    <source>
        <dbReference type="SAM" id="MobiDB-lite"/>
    </source>
</evidence>
<accession>A0A4Y9Z1X2</accession>
<dbReference type="Proteomes" id="UP000298327">
    <property type="component" value="Unassembled WGS sequence"/>
</dbReference>
<dbReference type="EMBL" id="SEOQ01000179">
    <property type="protein sequence ID" value="TFY67883.1"/>
    <property type="molecule type" value="Genomic_DNA"/>
</dbReference>
<name>A0A4Y9Z1X2_9AGAM</name>
<organism evidence="2 3">
    <name type="scientific">Dentipellis fragilis</name>
    <dbReference type="NCBI Taxonomy" id="205917"/>
    <lineage>
        <taxon>Eukaryota</taxon>
        <taxon>Fungi</taxon>
        <taxon>Dikarya</taxon>
        <taxon>Basidiomycota</taxon>
        <taxon>Agaricomycotina</taxon>
        <taxon>Agaricomycetes</taxon>
        <taxon>Russulales</taxon>
        <taxon>Hericiaceae</taxon>
        <taxon>Dentipellis</taxon>
    </lineage>
</organism>
<evidence type="ECO:0000313" key="2">
    <source>
        <dbReference type="EMBL" id="TFY67883.1"/>
    </source>
</evidence>
<feature type="compositionally biased region" description="Basic and acidic residues" evidence="1">
    <location>
        <begin position="15"/>
        <end position="29"/>
    </location>
</feature>
<keyword evidence="3" id="KW-1185">Reference proteome</keyword>
<reference evidence="2 3" key="1">
    <citation type="submission" date="2019-02" db="EMBL/GenBank/DDBJ databases">
        <title>Genome sequencing of the rare red list fungi Dentipellis fragilis.</title>
        <authorList>
            <person name="Buettner E."/>
            <person name="Kellner H."/>
        </authorList>
    </citation>
    <scope>NUCLEOTIDE SEQUENCE [LARGE SCALE GENOMIC DNA]</scope>
    <source>
        <strain evidence="2 3">DSM 105465</strain>
    </source>
</reference>
<sequence>MRNTANSYTNTTDNTTDRPSQRQSEPLDHPRTLVSISHAVETHEIWPGPGPSGSFIVPFRSCFQTSYRSYSPSQDPAAHWWPVIGQHAPAALFEFSADDGGMRRRAGDHLWIQLSRKLHANWGPQLPTPHTTPYPINALPGAAAHHARGALAIAQAASRTTCGTLRLRLGPSLAPPQTFRWKLQYGTYGRPSTAHTVARVQTASIAD</sequence>
<evidence type="ECO:0000313" key="3">
    <source>
        <dbReference type="Proteomes" id="UP000298327"/>
    </source>
</evidence>